<keyword evidence="2" id="KW-1185">Reference proteome</keyword>
<reference evidence="2" key="1">
    <citation type="journal article" date="2019" name="Int. J. Syst. Evol. Microbiol.">
        <title>The Global Catalogue of Microorganisms (GCM) 10K type strain sequencing project: providing services to taxonomists for standard genome sequencing and annotation.</title>
        <authorList>
            <consortium name="The Broad Institute Genomics Platform"/>
            <consortium name="The Broad Institute Genome Sequencing Center for Infectious Disease"/>
            <person name="Wu L."/>
            <person name="Ma J."/>
        </authorList>
    </citation>
    <scope>NUCLEOTIDE SEQUENCE [LARGE SCALE GENOMIC DNA]</scope>
    <source>
        <strain evidence="2">JCM 18472</strain>
    </source>
</reference>
<gene>
    <name evidence="1" type="ORF">GCM10023342_27070</name>
</gene>
<comment type="caution">
    <text evidence="1">The sequence shown here is derived from an EMBL/GenBank/DDBJ whole genome shotgun (WGS) entry which is preliminary data.</text>
</comment>
<dbReference type="EMBL" id="BAABKI010000027">
    <property type="protein sequence ID" value="GAA5177905.1"/>
    <property type="molecule type" value="Genomic_DNA"/>
</dbReference>
<proteinExistence type="predicted"/>
<protein>
    <submittedName>
        <fullName evidence="1">Uncharacterized protein</fullName>
    </submittedName>
</protein>
<dbReference type="SUPFAM" id="SSF53448">
    <property type="entry name" value="Nucleotide-diphospho-sugar transferases"/>
    <property type="match status" value="1"/>
</dbReference>
<organism evidence="1 2">
    <name type="scientific">Modicisalibacter zincidurans</name>
    <dbReference type="NCBI Taxonomy" id="1178777"/>
    <lineage>
        <taxon>Bacteria</taxon>
        <taxon>Pseudomonadati</taxon>
        <taxon>Pseudomonadota</taxon>
        <taxon>Gammaproteobacteria</taxon>
        <taxon>Oceanospirillales</taxon>
        <taxon>Halomonadaceae</taxon>
        <taxon>Modicisalibacter</taxon>
    </lineage>
</organism>
<evidence type="ECO:0000313" key="1">
    <source>
        <dbReference type="EMBL" id="GAA5177905.1"/>
    </source>
</evidence>
<dbReference type="InterPro" id="IPR029044">
    <property type="entry name" value="Nucleotide-diphossugar_trans"/>
</dbReference>
<sequence length="164" mass="18677">MEKLAERLDGEVERWFIVDRPRLSLGKLAERYGARTLTLSGMARGARLNAAANCSHGDVLVFIESPSELSDTWLHEIDQALRLQAWDALVLVAERRSVSAWLSRIGRARLHTQVFAVQRVWFERLGGFDPELEGRAERDLLGRLQACHARVLQCRPEECRRSVS</sequence>
<dbReference type="Gene3D" id="3.90.550.10">
    <property type="entry name" value="Spore Coat Polysaccharide Biosynthesis Protein SpsA, Chain A"/>
    <property type="match status" value="1"/>
</dbReference>
<accession>A0ABP9RIV0</accession>
<name>A0ABP9RIV0_9GAMM</name>
<evidence type="ECO:0000313" key="2">
    <source>
        <dbReference type="Proteomes" id="UP001500074"/>
    </source>
</evidence>
<dbReference type="Proteomes" id="UP001500074">
    <property type="component" value="Unassembled WGS sequence"/>
</dbReference>